<proteinExistence type="inferred from homology"/>
<comment type="subcellular location">
    <subcellularLocation>
        <location evidence="1">Golgi apparatus membrane</location>
        <topology evidence="1">Peripheral membrane protein</topology>
    </subcellularLocation>
</comment>
<dbReference type="Proteomes" id="UP001194468">
    <property type="component" value="Unassembled WGS sequence"/>
</dbReference>
<name>A0AAD4GE31_BOLED</name>
<protein>
    <recommendedName>
        <fullName evidence="3">Conserved oligomeric Golgi complex subunit 7</fullName>
    </recommendedName>
    <alternativeName>
        <fullName evidence="8">Component of oligomeric Golgi complex 7</fullName>
    </alternativeName>
</protein>
<dbReference type="EMBL" id="WHUW01000016">
    <property type="protein sequence ID" value="KAF8438651.1"/>
    <property type="molecule type" value="Genomic_DNA"/>
</dbReference>
<dbReference type="AlphaFoldDB" id="A0AAD4GE31"/>
<reference evidence="9" key="1">
    <citation type="submission" date="2019-10" db="EMBL/GenBank/DDBJ databases">
        <authorList>
            <consortium name="DOE Joint Genome Institute"/>
            <person name="Kuo A."/>
            <person name="Miyauchi S."/>
            <person name="Kiss E."/>
            <person name="Drula E."/>
            <person name="Kohler A."/>
            <person name="Sanchez-Garcia M."/>
            <person name="Andreopoulos B."/>
            <person name="Barry K.W."/>
            <person name="Bonito G."/>
            <person name="Buee M."/>
            <person name="Carver A."/>
            <person name="Chen C."/>
            <person name="Cichocki N."/>
            <person name="Clum A."/>
            <person name="Culley D."/>
            <person name="Crous P.W."/>
            <person name="Fauchery L."/>
            <person name="Girlanda M."/>
            <person name="Hayes R."/>
            <person name="Keri Z."/>
            <person name="LaButti K."/>
            <person name="Lipzen A."/>
            <person name="Lombard V."/>
            <person name="Magnuson J."/>
            <person name="Maillard F."/>
            <person name="Morin E."/>
            <person name="Murat C."/>
            <person name="Nolan M."/>
            <person name="Ohm R."/>
            <person name="Pangilinan J."/>
            <person name="Pereira M."/>
            <person name="Perotto S."/>
            <person name="Peter M."/>
            <person name="Riley R."/>
            <person name="Sitrit Y."/>
            <person name="Stielow B."/>
            <person name="Szollosi G."/>
            <person name="Zifcakova L."/>
            <person name="Stursova M."/>
            <person name="Spatafora J.W."/>
            <person name="Tedersoo L."/>
            <person name="Vaario L.-M."/>
            <person name="Yamada A."/>
            <person name="Yan M."/>
            <person name="Wang P."/>
            <person name="Xu J."/>
            <person name="Bruns T."/>
            <person name="Baldrian P."/>
            <person name="Vilgalys R."/>
            <person name="Henrissat B."/>
            <person name="Grigoriev I.V."/>
            <person name="Hibbett D."/>
            <person name="Nagy L.G."/>
            <person name="Martin F.M."/>
        </authorList>
    </citation>
    <scope>NUCLEOTIDE SEQUENCE</scope>
    <source>
        <strain evidence="9">BED1</strain>
    </source>
</reference>
<dbReference type="PANTHER" id="PTHR21443">
    <property type="entry name" value="CONSERVED OLIGOMERIC GOLGI COMPLEX COMPONENT 7"/>
    <property type="match status" value="1"/>
</dbReference>
<evidence type="ECO:0000256" key="6">
    <source>
        <dbReference type="ARBA" id="ARBA00023034"/>
    </source>
</evidence>
<organism evidence="9 10">
    <name type="scientific">Boletus edulis BED1</name>
    <dbReference type="NCBI Taxonomy" id="1328754"/>
    <lineage>
        <taxon>Eukaryota</taxon>
        <taxon>Fungi</taxon>
        <taxon>Dikarya</taxon>
        <taxon>Basidiomycota</taxon>
        <taxon>Agaricomycotina</taxon>
        <taxon>Agaricomycetes</taxon>
        <taxon>Agaricomycetidae</taxon>
        <taxon>Boletales</taxon>
        <taxon>Boletineae</taxon>
        <taxon>Boletaceae</taxon>
        <taxon>Boletoideae</taxon>
        <taxon>Boletus</taxon>
    </lineage>
</organism>
<sequence length="174" mass="18424">MAGVIVPTFSLSPSDVAHRVGDGLLNLPRLFEVYAEDDALGFELGSLVGSDGSDGMVTAMGSGEADERRQGQAHSPEAVTAAWLASLGRATVVHLTRDVFPQIKTLSGAGAAQLSADLGYLETIVRALGVEISDLERWKACVGMTDEEGRAMLASDEGSDRIGHLVARMRKWIV</sequence>
<dbReference type="GO" id="GO:0000139">
    <property type="term" value="C:Golgi membrane"/>
    <property type="evidence" value="ECO:0007669"/>
    <property type="project" value="UniProtKB-SubCell"/>
</dbReference>
<evidence type="ECO:0000256" key="5">
    <source>
        <dbReference type="ARBA" id="ARBA00022927"/>
    </source>
</evidence>
<evidence type="ECO:0000313" key="10">
    <source>
        <dbReference type="Proteomes" id="UP001194468"/>
    </source>
</evidence>
<accession>A0AAD4GE31</accession>
<reference evidence="9" key="2">
    <citation type="journal article" date="2020" name="Nat. Commun.">
        <title>Large-scale genome sequencing of mycorrhizal fungi provides insights into the early evolution of symbiotic traits.</title>
        <authorList>
            <person name="Miyauchi S."/>
            <person name="Kiss E."/>
            <person name="Kuo A."/>
            <person name="Drula E."/>
            <person name="Kohler A."/>
            <person name="Sanchez-Garcia M."/>
            <person name="Morin E."/>
            <person name="Andreopoulos B."/>
            <person name="Barry K.W."/>
            <person name="Bonito G."/>
            <person name="Buee M."/>
            <person name="Carver A."/>
            <person name="Chen C."/>
            <person name="Cichocki N."/>
            <person name="Clum A."/>
            <person name="Culley D."/>
            <person name="Crous P.W."/>
            <person name="Fauchery L."/>
            <person name="Girlanda M."/>
            <person name="Hayes R.D."/>
            <person name="Keri Z."/>
            <person name="LaButti K."/>
            <person name="Lipzen A."/>
            <person name="Lombard V."/>
            <person name="Magnuson J."/>
            <person name="Maillard F."/>
            <person name="Murat C."/>
            <person name="Nolan M."/>
            <person name="Ohm R.A."/>
            <person name="Pangilinan J."/>
            <person name="Pereira M.F."/>
            <person name="Perotto S."/>
            <person name="Peter M."/>
            <person name="Pfister S."/>
            <person name="Riley R."/>
            <person name="Sitrit Y."/>
            <person name="Stielow J.B."/>
            <person name="Szollosi G."/>
            <person name="Zifcakova L."/>
            <person name="Stursova M."/>
            <person name="Spatafora J.W."/>
            <person name="Tedersoo L."/>
            <person name="Vaario L.M."/>
            <person name="Yamada A."/>
            <person name="Yan M."/>
            <person name="Wang P."/>
            <person name="Xu J."/>
            <person name="Bruns T."/>
            <person name="Baldrian P."/>
            <person name="Vilgalys R."/>
            <person name="Dunand C."/>
            <person name="Henrissat B."/>
            <person name="Grigoriev I.V."/>
            <person name="Hibbett D."/>
            <person name="Nagy L.G."/>
            <person name="Martin F.M."/>
        </authorList>
    </citation>
    <scope>NUCLEOTIDE SEQUENCE</scope>
    <source>
        <strain evidence="9">BED1</strain>
    </source>
</reference>
<evidence type="ECO:0000256" key="3">
    <source>
        <dbReference type="ARBA" id="ARBA00020984"/>
    </source>
</evidence>
<keyword evidence="7" id="KW-0472">Membrane</keyword>
<keyword evidence="4" id="KW-0813">Transport</keyword>
<dbReference type="GO" id="GO:0017119">
    <property type="term" value="C:Golgi transport complex"/>
    <property type="evidence" value="ECO:0007669"/>
    <property type="project" value="InterPro"/>
</dbReference>
<keyword evidence="5" id="KW-0653">Protein transport</keyword>
<evidence type="ECO:0000256" key="8">
    <source>
        <dbReference type="ARBA" id="ARBA00031345"/>
    </source>
</evidence>
<dbReference type="InterPro" id="IPR019335">
    <property type="entry name" value="COG7"/>
</dbReference>
<dbReference type="GO" id="GO:0006890">
    <property type="term" value="P:retrograde vesicle-mediated transport, Golgi to endoplasmic reticulum"/>
    <property type="evidence" value="ECO:0007669"/>
    <property type="project" value="TreeGrafter"/>
</dbReference>
<dbReference type="GO" id="GO:0006886">
    <property type="term" value="P:intracellular protein transport"/>
    <property type="evidence" value="ECO:0007669"/>
    <property type="project" value="InterPro"/>
</dbReference>
<evidence type="ECO:0000256" key="2">
    <source>
        <dbReference type="ARBA" id="ARBA00005831"/>
    </source>
</evidence>
<keyword evidence="6" id="KW-0333">Golgi apparatus</keyword>
<keyword evidence="10" id="KW-1185">Reference proteome</keyword>
<evidence type="ECO:0000256" key="1">
    <source>
        <dbReference type="ARBA" id="ARBA00004395"/>
    </source>
</evidence>
<comment type="caution">
    <text evidence="9">The sequence shown here is derived from an EMBL/GenBank/DDBJ whole genome shotgun (WGS) entry which is preliminary data.</text>
</comment>
<evidence type="ECO:0000256" key="4">
    <source>
        <dbReference type="ARBA" id="ARBA00022448"/>
    </source>
</evidence>
<evidence type="ECO:0000313" key="9">
    <source>
        <dbReference type="EMBL" id="KAF8438651.1"/>
    </source>
</evidence>
<dbReference type="PANTHER" id="PTHR21443:SF0">
    <property type="entry name" value="CONSERVED OLIGOMERIC GOLGI COMPLEX SUBUNIT 7"/>
    <property type="match status" value="1"/>
</dbReference>
<evidence type="ECO:0000256" key="7">
    <source>
        <dbReference type="ARBA" id="ARBA00023136"/>
    </source>
</evidence>
<gene>
    <name evidence="9" type="ORF">L210DRAFT_980606</name>
</gene>
<dbReference type="GO" id="GO:0007030">
    <property type="term" value="P:Golgi organization"/>
    <property type="evidence" value="ECO:0007669"/>
    <property type="project" value="TreeGrafter"/>
</dbReference>
<comment type="similarity">
    <text evidence="2">Belongs to the COG7 family.</text>
</comment>